<evidence type="ECO:0008006" key="6">
    <source>
        <dbReference type="Google" id="ProtNLM"/>
    </source>
</evidence>
<feature type="signal peptide" evidence="3">
    <location>
        <begin position="1"/>
        <end position="34"/>
    </location>
</feature>
<evidence type="ECO:0000313" key="5">
    <source>
        <dbReference type="Proteomes" id="UP001597173"/>
    </source>
</evidence>
<dbReference type="Proteomes" id="UP001597173">
    <property type="component" value="Unassembled WGS sequence"/>
</dbReference>
<feature type="region of interest" description="Disordered" evidence="2">
    <location>
        <begin position="145"/>
        <end position="172"/>
    </location>
</feature>
<accession>A0ABW3YUE1</accession>
<proteinExistence type="predicted"/>
<feature type="compositionally biased region" description="Low complexity" evidence="2">
    <location>
        <begin position="40"/>
        <end position="54"/>
    </location>
</feature>
<evidence type="ECO:0000256" key="2">
    <source>
        <dbReference type="SAM" id="MobiDB-lite"/>
    </source>
</evidence>
<feature type="coiled-coil region" evidence="1">
    <location>
        <begin position="176"/>
        <end position="203"/>
    </location>
</feature>
<evidence type="ECO:0000256" key="1">
    <source>
        <dbReference type="SAM" id="Coils"/>
    </source>
</evidence>
<feature type="compositionally biased region" description="Low complexity" evidence="2">
    <location>
        <begin position="161"/>
        <end position="172"/>
    </location>
</feature>
<feature type="region of interest" description="Disordered" evidence="2">
    <location>
        <begin position="40"/>
        <end position="64"/>
    </location>
</feature>
<evidence type="ECO:0000256" key="3">
    <source>
        <dbReference type="SAM" id="SignalP"/>
    </source>
</evidence>
<evidence type="ECO:0000313" key="4">
    <source>
        <dbReference type="EMBL" id="MFD1327590.1"/>
    </source>
</evidence>
<gene>
    <name evidence="4" type="ORF">ACFQ33_06740</name>
</gene>
<feature type="compositionally biased region" description="Basic and acidic residues" evidence="2">
    <location>
        <begin position="55"/>
        <end position="64"/>
    </location>
</feature>
<organism evidence="4 5">
    <name type="scientific">Mycoplana ramosa</name>
    <name type="common">Mycoplana bullata</name>
    <dbReference type="NCBI Taxonomy" id="40837"/>
    <lineage>
        <taxon>Bacteria</taxon>
        <taxon>Pseudomonadati</taxon>
        <taxon>Pseudomonadota</taxon>
        <taxon>Alphaproteobacteria</taxon>
        <taxon>Hyphomicrobiales</taxon>
        <taxon>Rhizobiaceae</taxon>
        <taxon>Mycoplana</taxon>
    </lineage>
</organism>
<protein>
    <recommendedName>
        <fullName evidence="6">LTXXQ motif family protein</fullName>
    </recommendedName>
</protein>
<keyword evidence="1" id="KW-0175">Coiled coil</keyword>
<feature type="chain" id="PRO_5046361533" description="LTXXQ motif family protein" evidence="3">
    <location>
        <begin position="35"/>
        <end position="229"/>
    </location>
</feature>
<dbReference type="EMBL" id="JBHTNF010000002">
    <property type="protein sequence ID" value="MFD1327590.1"/>
    <property type="molecule type" value="Genomic_DNA"/>
</dbReference>
<reference evidence="5" key="1">
    <citation type="journal article" date="2019" name="Int. J. Syst. Evol. Microbiol.">
        <title>The Global Catalogue of Microorganisms (GCM) 10K type strain sequencing project: providing services to taxonomists for standard genome sequencing and annotation.</title>
        <authorList>
            <consortium name="The Broad Institute Genomics Platform"/>
            <consortium name="The Broad Institute Genome Sequencing Center for Infectious Disease"/>
            <person name="Wu L."/>
            <person name="Ma J."/>
        </authorList>
    </citation>
    <scope>NUCLEOTIDE SEQUENCE [LARGE SCALE GENOMIC DNA]</scope>
    <source>
        <strain evidence="5">CCUG 55609</strain>
    </source>
</reference>
<sequence length="229" mass="24936">MTDLNPPHSYKVRTTLVLALALPLVATAALPALAQDAGQPMQPGMMHPGMAAGMHGEHGDDRMDRGYRHGEYRHDRDRGPRRWHGARVGEWLAMRLAAAETAAGIKTAQLDAWRTFTAAFVDFATPMPARAGMMTDDESMMMEGEEADVAPGSDEAQTPTGDQQAAGGDRAAQGGFDMLDRMIARVENRAQKAEKLKAAKTALEAVLEPGQKETITRFLMPRRHFGGRD</sequence>
<dbReference type="RefSeq" id="WP_374835479.1">
    <property type="nucleotide sequence ID" value="NZ_JBHEEW010000001.1"/>
</dbReference>
<name>A0ABW3YUE1_MYCRA</name>
<keyword evidence="5" id="KW-1185">Reference proteome</keyword>
<keyword evidence="3" id="KW-0732">Signal</keyword>
<comment type="caution">
    <text evidence="4">The sequence shown here is derived from an EMBL/GenBank/DDBJ whole genome shotgun (WGS) entry which is preliminary data.</text>
</comment>